<dbReference type="PROSITE" id="PS50994">
    <property type="entry name" value="INTEGRASE"/>
    <property type="match status" value="1"/>
</dbReference>
<dbReference type="InterPro" id="IPR012337">
    <property type="entry name" value="RNaseH-like_sf"/>
</dbReference>
<reference evidence="3" key="1">
    <citation type="submission" date="2023-04" db="EMBL/GenBank/DDBJ databases">
        <title>Phytophthora fragariaefolia NBRC 109709.</title>
        <authorList>
            <person name="Ichikawa N."/>
            <person name="Sato H."/>
            <person name="Tonouchi N."/>
        </authorList>
    </citation>
    <scope>NUCLEOTIDE SEQUENCE</scope>
    <source>
        <strain evidence="3">NBRC 109709</strain>
    </source>
</reference>
<evidence type="ECO:0000313" key="3">
    <source>
        <dbReference type="EMBL" id="GMF50937.1"/>
    </source>
</evidence>
<feature type="compositionally biased region" description="Basic and acidic residues" evidence="1">
    <location>
        <begin position="197"/>
        <end position="212"/>
    </location>
</feature>
<comment type="caution">
    <text evidence="3">The sequence shown here is derived from an EMBL/GenBank/DDBJ whole genome shotgun (WGS) entry which is preliminary data.</text>
</comment>
<feature type="compositionally biased region" description="Low complexity" evidence="1">
    <location>
        <begin position="100"/>
        <end position="118"/>
    </location>
</feature>
<dbReference type="InterPro" id="IPR036397">
    <property type="entry name" value="RNaseH_sf"/>
</dbReference>
<feature type="compositionally biased region" description="Basic and acidic residues" evidence="1">
    <location>
        <begin position="171"/>
        <end position="182"/>
    </location>
</feature>
<proteinExistence type="predicted"/>
<dbReference type="EMBL" id="BSXT01002792">
    <property type="protein sequence ID" value="GMF50937.1"/>
    <property type="molecule type" value="Genomic_DNA"/>
</dbReference>
<evidence type="ECO:0000259" key="2">
    <source>
        <dbReference type="PROSITE" id="PS50994"/>
    </source>
</evidence>
<protein>
    <submittedName>
        <fullName evidence="3">Unnamed protein product</fullName>
    </submittedName>
</protein>
<dbReference type="GO" id="GO:0015074">
    <property type="term" value="P:DNA integration"/>
    <property type="evidence" value="ECO:0007669"/>
    <property type="project" value="InterPro"/>
</dbReference>
<feature type="region of interest" description="Disordered" evidence="1">
    <location>
        <begin position="1"/>
        <end position="51"/>
    </location>
</feature>
<feature type="domain" description="Integrase catalytic" evidence="2">
    <location>
        <begin position="279"/>
        <end position="373"/>
    </location>
</feature>
<keyword evidence="4" id="KW-1185">Reference proteome</keyword>
<organism evidence="3 4">
    <name type="scientific">Phytophthora fragariaefolia</name>
    <dbReference type="NCBI Taxonomy" id="1490495"/>
    <lineage>
        <taxon>Eukaryota</taxon>
        <taxon>Sar</taxon>
        <taxon>Stramenopiles</taxon>
        <taxon>Oomycota</taxon>
        <taxon>Peronosporomycetes</taxon>
        <taxon>Peronosporales</taxon>
        <taxon>Peronosporaceae</taxon>
        <taxon>Phytophthora</taxon>
    </lineage>
</organism>
<feature type="compositionally biased region" description="Polar residues" evidence="1">
    <location>
        <begin position="244"/>
        <end position="257"/>
    </location>
</feature>
<feature type="compositionally biased region" description="Basic and acidic residues" evidence="1">
    <location>
        <begin position="142"/>
        <end position="158"/>
    </location>
</feature>
<dbReference type="AlphaFoldDB" id="A0A9W7D0L4"/>
<feature type="region of interest" description="Disordered" evidence="1">
    <location>
        <begin position="84"/>
        <end position="297"/>
    </location>
</feature>
<feature type="compositionally biased region" description="Polar residues" evidence="1">
    <location>
        <begin position="222"/>
        <end position="234"/>
    </location>
</feature>
<dbReference type="SUPFAM" id="SSF53098">
    <property type="entry name" value="Ribonuclease H-like"/>
    <property type="match status" value="1"/>
</dbReference>
<dbReference type="Gene3D" id="3.30.420.10">
    <property type="entry name" value="Ribonuclease H-like superfamily/Ribonuclease H"/>
    <property type="match status" value="1"/>
</dbReference>
<accession>A0A9W7D0L4</accession>
<feature type="compositionally biased region" description="Basic and acidic residues" evidence="1">
    <location>
        <begin position="259"/>
        <end position="291"/>
    </location>
</feature>
<dbReference type="GO" id="GO:0003676">
    <property type="term" value="F:nucleic acid binding"/>
    <property type="evidence" value="ECO:0007669"/>
    <property type="project" value="InterPro"/>
</dbReference>
<name>A0A9W7D0L4_9STRA</name>
<dbReference type="InterPro" id="IPR001584">
    <property type="entry name" value="Integrase_cat-core"/>
</dbReference>
<gene>
    <name evidence="3" type="ORF">Pfra01_002044700</name>
</gene>
<evidence type="ECO:0000256" key="1">
    <source>
        <dbReference type="SAM" id="MobiDB-lite"/>
    </source>
</evidence>
<sequence length="373" mass="39226">MDEMRNYYPATIVQTGRGGASRRGRRIDGSQRDDEQPEVANGDASVARQAEEDEKMMALPLSAEGDVQREGLSRYVGDDGYVAQELPSYTDGDGHKGNNGRVLASGGAAAGAEQAGCGPSSNDGIGGYGKDEAAPLSHAGRGWREATSDGNGDERGLGHESGLQYACEPRCNGDGRSIRSSDHCSVARTASASNDGGRYDSDRGSARKHDGDGGATVADVTEATTSAAPTTVKPSSVAAKRSQVAKSNTTTVTSRGKQSTREQHLDGGEGREVERGRERGGQPRNGGDVRDSGGVGDRYALDVAGPLRTTDDGERYVIAAVEYVKRYALVVTVKRHTAENVAAFLMRNIVLKFGAFRELLTDGAPELTGKAIE</sequence>
<dbReference type="Proteomes" id="UP001165121">
    <property type="component" value="Unassembled WGS sequence"/>
</dbReference>
<evidence type="ECO:0000313" key="4">
    <source>
        <dbReference type="Proteomes" id="UP001165121"/>
    </source>
</evidence>